<dbReference type="EC" id="7.6.2.-" evidence="7"/>
<dbReference type="EMBL" id="CP072133">
    <property type="protein sequence ID" value="QTH71739.1"/>
    <property type="molecule type" value="Genomic_DNA"/>
</dbReference>
<keyword evidence="2 7" id="KW-1003">Cell membrane</keyword>
<dbReference type="SUPFAM" id="SSF52540">
    <property type="entry name" value="P-loop containing nucleoside triphosphate hydrolases"/>
    <property type="match status" value="1"/>
</dbReference>
<dbReference type="GO" id="GO:0089705">
    <property type="term" value="P:protein localization to outer membrane"/>
    <property type="evidence" value="ECO:0007669"/>
    <property type="project" value="UniProtKB-ARBA"/>
</dbReference>
<dbReference type="PROSITE" id="PS50893">
    <property type="entry name" value="ABC_TRANSPORTER_2"/>
    <property type="match status" value="1"/>
</dbReference>
<dbReference type="AlphaFoldDB" id="A0A975HL75"/>
<dbReference type="PROSITE" id="PS00211">
    <property type="entry name" value="ABC_TRANSPORTER_1"/>
    <property type="match status" value="1"/>
</dbReference>
<organism evidence="9 10">
    <name type="scientific">Pseudoalteromonas xiamenensis</name>
    <dbReference type="NCBI Taxonomy" id="882626"/>
    <lineage>
        <taxon>Bacteria</taxon>
        <taxon>Pseudomonadati</taxon>
        <taxon>Pseudomonadota</taxon>
        <taxon>Gammaproteobacteria</taxon>
        <taxon>Alteromonadales</taxon>
        <taxon>Pseudoalteromonadaceae</taxon>
        <taxon>Pseudoalteromonas</taxon>
    </lineage>
</organism>
<comment type="function">
    <text evidence="7">Part of the ABC transporter complex LolCDE involved in the translocation of mature outer membrane-directed lipoproteins, from the inner membrane to the periplasmic chaperone, LolA. Responsible for the formation of the LolA-lipoprotein complex in an ATP-dependent manner.</text>
</comment>
<reference evidence="9" key="1">
    <citation type="submission" date="2021-03" db="EMBL/GenBank/DDBJ databases">
        <title>Complete Genome of Pseudoalteromonas xiamenensis STKMTI.2, a new potential marine bacterium producing anti-Vibrio compounds.</title>
        <authorList>
            <person name="Handayani D.P."/>
            <person name="Isnansetyo A."/>
            <person name="Istiqomah I."/>
            <person name="Jumina J."/>
        </authorList>
    </citation>
    <scope>NUCLEOTIDE SEQUENCE</scope>
    <source>
        <strain evidence="9">STKMTI.2</strain>
    </source>
</reference>
<dbReference type="SMART" id="SM00382">
    <property type="entry name" value="AAA"/>
    <property type="match status" value="1"/>
</dbReference>
<gene>
    <name evidence="7 9" type="primary">lolD</name>
    <name evidence="9" type="ORF">J5O05_01905</name>
</gene>
<accession>A0A975HL75</accession>
<dbReference type="FunFam" id="3.40.50.300:FF:000230">
    <property type="entry name" value="Lipoprotein-releasing system ATP-binding protein LolD"/>
    <property type="match status" value="1"/>
</dbReference>
<dbReference type="GO" id="GO:0005524">
    <property type="term" value="F:ATP binding"/>
    <property type="evidence" value="ECO:0007669"/>
    <property type="project" value="UniProtKB-UniRule"/>
</dbReference>
<dbReference type="GO" id="GO:0016887">
    <property type="term" value="F:ATP hydrolysis activity"/>
    <property type="evidence" value="ECO:0007669"/>
    <property type="project" value="InterPro"/>
</dbReference>
<comment type="subcellular location">
    <subcellularLocation>
        <location evidence="7">Cell inner membrane</location>
        <topology evidence="7">Peripheral membrane protein</topology>
    </subcellularLocation>
</comment>
<dbReference type="GO" id="GO:0005886">
    <property type="term" value="C:plasma membrane"/>
    <property type="evidence" value="ECO:0007669"/>
    <property type="project" value="UniProtKB-SubCell"/>
</dbReference>
<keyword evidence="7" id="KW-0997">Cell inner membrane</keyword>
<dbReference type="PANTHER" id="PTHR42798:SF2">
    <property type="entry name" value="ABC TRANSPORTER ATP-BINDING PROTEIN MG467-RELATED"/>
    <property type="match status" value="1"/>
</dbReference>
<name>A0A975HL75_9GAMM</name>
<dbReference type="PANTHER" id="PTHR42798">
    <property type="entry name" value="LIPOPROTEIN-RELEASING SYSTEM ATP-BINDING PROTEIN LOLD"/>
    <property type="match status" value="1"/>
</dbReference>
<comment type="similarity">
    <text evidence="7">Belongs to the ABC transporter superfamily. Lipoprotein translocase (TC 3.A.1.125) family.</text>
</comment>
<sequence>MNNVVLKCENVSKNYLDAGNTVQVLNEINFEVLEGEMVAVLGSSGSGKSTLLHILGTLDTASAGHVYIKSQDVGLLSRSKQADFRNENLGFIYQFHHLLMEFTALENVAMPLLIKGLKPNEASITAKALLERVGLGHRIDHRPSALSGGERQRVAIARALVAEPALILADEPTGNLDKQNGELIFDLLRELNKTLKTCFVVVTHDLALAKKMDRIVKLEDGKLIEVKDLA</sequence>
<proteinExistence type="inferred from homology"/>
<dbReference type="Proteomes" id="UP000664904">
    <property type="component" value="Chromosome"/>
</dbReference>
<dbReference type="KEGG" id="pxi:J5O05_01905"/>
<dbReference type="RefSeq" id="WP_208843363.1">
    <property type="nucleotide sequence ID" value="NZ_CP072133.1"/>
</dbReference>
<evidence type="ECO:0000256" key="6">
    <source>
        <dbReference type="ARBA" id="ARBA00023136"/>
    </source>
</evidence>
<evidence type="ECO:0000259" key="8">
    <source>
        <dbReference type="PROSITE" id="PS50893"/>
    </source>
</evidence>
<feature type="domain" description="ABC transporter" evidence="8">
    <location>
        <begin position="6"/>
        <end position="229"/>
    </location>
</feature>
<dbReference type="InterPro" id="IPR003439">
    <property type="entry name" value="ABC_transporter-like_ATP-bd"/>
</dbReference>
<keyword evidence="3 7" id="KW-0547">Nucleotide-binding</keyword>
<dbReference type="InterPro" id="IPR003593">
    <property type="entry name" value="AAA+_ATPase"/>
</dbReference>
<evidence type="ECO:0000256" key="3">
    <source>
        <dbReference type="ARBA" id="ARBA00022741"/>
    </source>
</evidence>
<dbReference type="GO" id="GO:0044874">
    <property type="term" value="P:lipoprotein localization to outer membrane"/>
    <property type="evidence" value="ECO:0007669"/>
    <property type="project" value="UniProtKB-ARBA"/>
</dbReference>
<evidence type="ECO:0000256" key="7">
    <source>
        <dbReference type="RuleBase" id="RU367068"/>
    </source>
</evidence>
<dbReference type="Gene3D" id="3.40.50.300">
    <property type="entry name" value="P-loop containing nucleotide triphosphate hydrolases"/>
    <property type="match status" value="1"/>
</dbReference>
<evidence type="ECO:0000256" key="5">
    <source>
        <dbReference type="ARBA" id="ARBA00022967"/>
    </source>
</evidence>
<evidence type="ECO:0000256" key="2">
    <source>
        <dbReference type="ARBA" id="ARBA00022475"/>
    </source>
</evidence>
<dbReference type="NCBIfam" id="TIGR02211">
    <property type="entry name" value="LolD_lipo_ex"/>
    <property type="match status" value="1"/>
</dbReference>
<protein>
    <recommendedName>
        <fullName evidence="7">Lipoprotein-releasing system ATP-binding protein LolD</fullName>
        <ecNumber evidence="7">7.6.2.-</ecNumber>
    </recommendedName>
</protein>
<evidence type="ECO:0000313" key="10">
    <source>
        <dbReference type="Proteomes" id="UP000664904"/>
    </source>
</evidence>
<evidence type="ECO:0000313" key="9">
    <source>
        <dbReference type="EMBL" id="QTH71739.1"/>
    </source>
</evidence>
<keyword evidence="1 7" id="KW-0813">Transport</keyword>
<keyword evidence="4 7" id="KW-0067">ATP-binding</keyword>
<dbReference type="InterPro" id="IPR027417">
    <property type="entry name" value="P-loop_NTPase"/>
</dbReference>
<dbReference type="InterPro" id="IPR017911">
    <property type="entry name" value="MacB-like_ATP-bd"/>
</dbReference>
<evidence type="ECO:0000256" key="1">
    <source>
        <dbReference type="ARBA" id="ARBA00022448"/>
    </source>
</evidence>
<keyword evidence="10" id="KW-1185">Reference proteome</keyword>
<keyword evidence="9" id="KW-0449">Lipoprotein</keyword>
<keyword evidence="6 7" id="KW-0472">Membrane</keyword>
<keyword evidence="5 7" id="KW-1278">Translocase</keyword>
<dbReference type="CDD" id="cd03255">
    <property type="entry name" value="ABC_MJ0796_LolCDE_FtsE"/>
    <property type="match status" value="1"/>
</dbReference>
<dbReference type="InterPro" id="IPR011924">
    <property type="entry name" value="LolD_lipo_ATP-bd"/>
</dbReference>
<dbReference type="InterPro" id="IPR017871">
    <property type="entry name" value="ABC_transporter-like_CS"/>
</dbReference>
<evidence type="ECO:0000256" key="4">
    <source>
        <dbReference type="ARBA" id="ARBA00022840"/>
    </source>
</evidence>
<comment type="subunit">
    <text evidence="7">The complex is composed of two ATP-binding proteins (LolD) and two transmembrane proteins (LolC and LolE).</text>
</comment>
<dbReference type="Pfam" id="PF00005">
    <property type="entry name" value="ABC_tran"/>
    <property type="match status" value="1"/>
</dbReference>